<sequence>MKNDYLTRLRYATRDAHKQVELTTNGNDLISNPNKDSYALFLLTHYLFYNEVSHQMKLANEIDGLKLEDLPKQEVIGIALLEDLEILNIRVSTIPTIYDYQSAFHALGMYYVMRGSTMGNRIIFNELSKNKNFVSWNASNFLKTSLKTATKDWTSFKNELLIYLNDNYKEIENGSLEGFQLFGKLHLKAKKSLDLIEA</sequence>
<proteinExistence type="predicted"/>
<dbReference type="InterPro" id="IPR016084">
    <property type="entry name" value="Haem_Oase-like_multi-hlx"/>
</dbReference>
<reference evidence="2" key="1">
    <citation type="submission" date="2016-11" db="EMBL/GenBank/DDBJ databases">
        <authorList>
            <person name="Varghese N."/>
            <person name="Submissions S."/>
        </authorList>
    </citation>
    <scope>NUCLEOTIDE SEQUENCE [LARGE SCALE GENOMIC DNA]</scope>
    <source>
        <strain evidence="2">DSM 22623</strain>
    </source>
</reference>
<name>A0A1M6KC44_9FLAO</name>
<dbReference type="Gene3D" id="1.20.910.10">
    <property type="entry name" value="Heme oxygenase-like"/>
    <property type="match status" value="1"/>
</dbReference>
<dbReference type="InterPro" id="IPR016053">
    <property type="entry name" value="Haem_Oase-like"/>
</dbReference>
<organism evidence="1 2">
    <name type="scientific">Aquimarina spongiae</name>
    <dbReference type="NCBI Taxonomy" id="570521"/>
    <lineage>
        <taxon>Bacteria</taxon>
        <taxon>Pseudomonadati</taxon>
        <taxon>Bacteroidota</taxon>
        <taxon>Flavobacteriia</taxon>
        <taxon>Flavobacteriales</taxon>
        <taxon>Flavobacteriaceae</taxon>
        <taxon>Aquimarina</taxon>
    </lineage>
</organism>
<dbReference type="CDD" id="cd19166">
    <property type="entry name" value="HemeO-bac"/>
    <property type="match status" value="1"/>
</dbReference>
<dbReference type="GO" id="GO:0006788">
    <property type="term" value="P:heme oxidation"/>
    <property type="evidence" value="ECO:0007669"/>
    <property type="project" value="InterPro"/>
</dbReference>
<dbReference type="RefSeq" id="WP_073320792.1">
    <property type="nucleotide sequence ID" value="NZ_FQYP01000010.1"/>
</dbReference>
<accession>A0A1M6KC44</accession>
<dbReference type="GO" id="GO:0004392">
    <property type="term" value="F:heme oxygenase (decyclizing) activity"/>
    <property type="evidence" value="ECO:0007669"/>
    <property type="project" value="InterPro"/>
</dbReference>
<dbReference type="SUPFAM" id="SSF48613">
    <property type="entry name" value="Heme oxygenase-like"/>
    <property type="match status" value="1"/>
</dbReference>
<dbReference type="Pfam" id="PF01126">
    <property type="entry name" value="Heme_oxygenase"/>
    <property type="match status" value="1"/>
</dbReference>
<dbReference type="STRING" id="570521.SAMN04488508_110191"/>
<gene>
    <name evidence="1" type="ORF">SAMN04488508_110191</name>
</gene>
<dbReference type="EMBL" id="FQYP01000010">
    <property type="protein sequence ID" value="SHJ56513.1"/>
    <property type="molecule type" value="Genomic_DNA"/>
</dbReference>
<dbReference type="Proteomes" id="UP000184432">
    <property type="component" value="Unassembled WGS sequence"/>
</dbReference>
<dbReference type="OrthoDB" id="114943at2"/>
<keyword evidence="2" id="KW-1185">Reference proteome</keyword>
<evidence type="ECO:0000313" key="1">
    <source>
        <dbReference type="EMBL" id="SHJ56513.1"/>
    </source>
</evidence>
<protein>
    <submittedName>
        <fullName evidence="1">Heme oxygenase</fullName>
    </submittedName>
</protein>
<dbReference type="AlphaFoldDB" id="A0A1M6KC44"/>
<evidence type="ECO:0000313" key="2">
    <source>
        <dbReference type="Proteomes" id="UP000184432"/>
    </source>
</evidence>